<dbReference type="Gene3D" id="3.30.60.90">
    <property type="match status" value="1"/>
</dbReference>
<feature type="domain" description="SWIRM" evidence="13">
    <location>
        <begin position="411"/>
        <end position="499"/>
    </location>
</feature>
<dbReference type="FunFam" id="3.30.60.90:FF:000008">
    <property type="entry name" value="Transcriptional adapter 2"/>
    <property type="match status" value="1"/>
</dbReference>
<proteinExistence type="predicted"/>
<sequence>MGQFKRKNANPGRVEPGVRYHCDACNTDITFTVRIRCAHSACSEYDLCVPCFSSGAETGLHKCATHPYQVIEQNSYPIFTDDWGADEEMLLLQGAEMYGLGSWADIANHIGGARDKEEVRKHYLETYVNSSKFPLPEHCDPADMTFSNVSREDFASRKKRRIESRKEAQAKAQPTESKSRPTASVPACHEIQGYMPGRMEFETEWENEAEMAVKDLFFEPGSGINPHTGLVEPEVELKCTVMDIYNHKLTQRALRKKVMFEHGLLNYRENTTKEKKRTKEERDLLNKAKPFAKMMRKPDYDTFSDGLLKELMIRQAITQLQEWRKMGIQTIEAGQRYEVEKVQRNEVLRNKLMPLDRLTHRYSASKATPPVETPPVNPLLSTKSFPSSTPLIDGIGSPASPTPVVNGTKRNASGAPVSLGVLENAADAHLLSKAEQQLCISLSIKPKPYMCIKERLITEAIKNGGVLKEKTAKEVCRIDNQKLSKIHEFFTKSGWVGKA</sequence>
<dbReference type="InterPro" id="IPR000433">
    <property type="entry name" value="Znf_ZZ"/>
</dbReference>
<dbReference type="InterPro" id="IPR043145">
    <property type="entry name" value="Znf_ZZ_sf"/>
</dbReference>
<dbReference type="PANTHER" id="PTHR12374:SF20">
    <property type="entry name" value="TRANSCRIPTIONAL ADAPTER 2-ALPHA"/>
    <property type="match status" value="1"/>
</dbReference>
<dbReference type="GO" id="GO:0003713">
    <property type="term" value="F:transcription coactivator activity"/>
    <property type="evidence" value="ECO:0007669"/>
    <property type="project" value="InterPro"/>
</dbReference>
<dbReference type="SUPFAM" id="SSF57850">
    <property type="entry name" value="RING/U-box"/>
    <property type="match status" value="1"/>
</dbReference>
<reference evidence="15 16" key="1">
    <citation type="submission" date="2019-04" db="EMBL/GenBank/DDBJ databases">
        <title>Comparative genomics and transcriptomics to analyze fruiting body development in filamentous ascomycetes.</title>
        <authorList>
            <consortium name="DOE Joint Genome Institute"/>
            <person name="Lutkenhaus R."/>
            <person name="Traeger S."/>
            <person name="Breuer J."/>
            <person name="Kuo A."/>
            <person name="Lipzen A."/>
            <person name="Pangilinan J."/>
            <person name="Dilworth D."/>
            <person name="Sandor L."/>
            <person name="Poggeler S."/>
            <person name="Barry K."/>
            <person name="Grigoriev I.V."/>
            <person name="Nowrousian M."/>
        </authorList>
    </citation>
    <scope>NUCLEOTIDE SEQUENCE [LARGE SCALE GENOMIC DNA]</scope>
    <source>
        <strain evidence="15 16">CBS 389.68</strain>
    </source>
</reference>
<keyword evidence="4" id="KW-0862">Zinc</keyword>
<dbReference type="Pfam" id="PF25299">
    <property type="entry name" value="ZZ_ADA2"/>
    <property type="match status" value="1"/>
</dbReference>
<dbReference type="SUPFAM" id="SSF46689">
    <property type="entry name" value="Homeodomain-like"/>
    <property type="match status" value="2"/>
</dbReference>
<gene>
    <name evidence="15" type="ORF">EX30DRAFT_353360</name>
</gene>
<evidence type="ECO:0000256" key="4">
    <source>
        <dbReference type="ARBA" id="ARBA00022833"/>
    </source>
</evidence>
<dbReference type="GO" id="GO:0070461">
    <property type="term" value="C:SAGA-type complex"/>
    <property type="evidence" value="ECO:0007669"/>
    <property type="project" value="TreeGrafter"/>
</dbReference>
<dbReference type="Gene3D" id="1.10.10.60">
    <property type="entry name" value="Homeodomain-like"/>
    <property type="match status" value="1"/>
</dbReference>
<evidence type="ECO:0000256" key="3">
    <source>
        <dbReference type="ARBA" id="ARBA00022771"/>
    </source>
</evidence>
<dbReference type="InParanoid" id="A0A4S2N7U4"/>
<dbReference type="InterPro" id="IPR041983">
    <property type="entry name" value="ADA2-like_ZZ"/>
</dbReference>
<evidence type="ECO:0000256" key="9">
    <source>
        <dbReference type="PROSITE-ProRule" id="PRU00228"/>
    </source>
</evidence>
<dbReference type="Pfam" id="PF04433">
    <property type="entry name" value="SWIRM"/>
    <property type="match status" value="1"/>
</dbReference>
<dbReference type="PROSITE" id="PS50090">
    <property type="entry name" value="MYB_LIKE"/>
    <property type="match status" value="1"/>
</dbReference>
<dbReference type="InterPro" id="IPR016827">
    <property type="entry name" value="Ada2/TADA2"/>
</dbReference>
<feature type="compositionally biased region" description="Polar residues" evidence="10">
    <location>
        <begin position="172"/>
        <end position="182"/>
    </location>
</feature>
<keyword evidence="6 8" id="KW-0804">Transcription</keyword>
<evidence type="ECO:0000256" key="7">
    <source>
        <dbReference type="ARBA" id="ARBA00023242"/>
    </source>
</evidence>
<evidence type="ECO:0000256" key="5">
    <source>
        <dbReference type="ARBA" id="ARBA00023015"/>
    </source>
</evidence>
<dbReference type="InterPro" id="IPR007526">
    <property type="entry name" value="SWIRM"/>
</dbReference>
<dbReference type="GO" id="GO:0006338">
    <property type="term" value="P:chromatin remodeling"/>
    <property type="evidence" value="ECO:0007669"/>
    <property type="project" value="TreeGrafter"/>
</dbReference>
<dbReference type="CDD" id="cd00167">
    <property type="entry name" value="SANT"/>
    <property type="match status" value="1"/>
</dbReference>
<dbReference type="FunFam" id="1.10.10.60:FF:000115">
    <property type="entry name" value="Transcriptional adapter 2"/>
    <property type="match status" value="1"/>
</dbReference>
<dbReference type="FunCoup" id="A0A4S2N7U4">
    <property type="interactions" value="582"/>
</dbReference>
<keyword evidence="7 8" id="KW-0539">Nucleus</keyword>
<dbReference type="PROSITE" id="PS50135">
    <property type="entry name" value="ZF_ZZ_2"/>
    <property type="match status" value="1"/>
</dbReference>
<dbReference type="STRING" id="341454.A0A4S2N7U4"/>
<dbReference type="CDD" id="cd02335">
    <property type="entry name" value="ZZ_ADA2"/>
    <property type="match status" value="1"/>
</dbReference>
<dbReference type="Gene3D" id="1.10.10.10">
    <property type="entry name" value="Winged helix-like DNA-binding domain superfamily/Winged helix DNA-binding domain"/>
    <property type="match status" value="1"/>
</dbReference>
<dbReference type="OrthoDB" id="270417at2759"/>
<keyword evidence="5 8" id="KW-0805">Transcription regulation</keyword>
<name>A0A4S2N7U4_9PEZI</name>
<dbReference type="Pfam" id="PF00249">
    <property type="entry name" value="Myb_DNA-binding"/>
    <property type="match status" value="1"/>
</dbReference>
<comment type="subcellular location">
    <subcellularLocation>
        <location evidence="1 8">Nucleus</location>
    </subcellularLocation>
</comment>
<accession>A0A4S2N7U4</accession>
<dbReference type="Pfam" id="PF22941">
    <property type="entry name" value="TADA2A-like_3rd"/>
    <property type="match status" value="1"/>
</dbReference>
<dbReference type="SMART" id="SM00717">
    <property type="entry name" value="SANT"/>
    <property type="match status" value="1"/>
</dbReference>
<dbReference type="InterPro" id="IPR055141">
    <property type="entry name" value="TADA2A_B-like_dom"/>
</dbReference>
<evidence type="ECO:0000256" key="2">
    <source>
        <dbReference type="ARBA" id="ARBA00022723"/>
    </source>
</evidence>
<dbReference type="Proteomes" id="UP000298138">
    <property type="component" value="Unassembled WGS sequence"/>
</dbReference>
<dbReference type="GO" id="GO:0005634">
    <property type="term" value="C:nucleus"/>
    <property type="evidence" value="ECO:0007669"/>
    <property type="project" value="UniProtKB-SubCell"/>
</dbReference>
<evidence type="ECO:0000259" key="13">
    <source>
        <dbReference type="PROSITE" id="PS50934"/>
    </source>
</evidence>
<feature type="domain" description="Myb-like" evidence="11">
    <location>
        <begin position="83"/>
        <end position="127"/>
    </location>
</feature>
<feature type="domain" description="SANT" evidence="14">
    <location>
        <begin position="78"/>
        <end position="131"/>
    </location>
</feature>
<keyword evidence="2" id="KW-0479">Metal-binding</keyword>
<dbReference type="PIRSF" id="PIRSF025024">
    <property type="entry name" value="Transcriptional_adaptor_2"/>
    <property type="match status" value="1"/>
</dbReference>
<evidence type="ECO:0000259" key="11">
    <source>
        <dbReference type="PROSITE" id="PS50090"/>
    </source>
</evidence>
<evidence type="ECO:0000256" key="8">
    <source>
        <dbReference type="PIRNR" id="PIRNR025024"/>
    </source>
</evidence>
<dbReference type="GO" id="GO:0003682">
    <property type="term" value="F:chromatin binding"/>
    <property type="evidence" value="ECO:0007669"/>
    <property type="project" value="TreeGrafter"/>
</dbReference>
<feature type="region of interest" description="Disordered" evidence="10">
    <location>
        <begin position="157"/>
        <end position="185"/>
    </location>
</feature>
<dbReference type="InterPro" id="IPR001005">
    <property type="entry name" value="SANT/Myb"/>
</dbReference>
<dbReference type="FunFam" id="1.10.10.10:FF:000087">
    <property type="entry name" value="Transcriptional adapter 2"/>
    <property type="match status" value="1"/>
</dbReference>
<feature type="domain" description="ZZ-type" evidence="12">
    <location>
        <begin position="17"/>
        <end position="76"/>
    </location>
</feature>
<dbReference type="InterPro" id="IPR009057">
    <property type="entry name" value="Homeodomain-like_sf"/>
</dbReference>
<dbReference type="EMBL" id="ML220112">
    <property type="protein sequence ID" value="TGZ85401.1"/>
    <property type="molecule type" value="Genomic_DNA"/>
</dbReference>
<dbReference type="InterPro" id="IPR017884">
    <property type="entry name" value="SANT_dom"/>
</dbReference>
<organism evidence="15 16">
    <name type="scientific">Ascodesmis nigricans</name>
    <dbReference type="NCBI Taxonomy" id="341454"/>
    <lineage>
        <taxon>Eukaryota</taxon>
        <taxon>Fungi</taxon>
        <taxon>Dikarya</taxon>
        <taxon>Ascomycota</taxon>
        <taxon>Pezizomycotina</taxon>
        <taxon>Pezizomycetes</taxon>
        <taxon>Pezizales</taxon>
        <taxon>Ascodesmidaceae</taxon>
        <taxon>Ascodesmis</taxon>
    </lineage>
</organism>
<evidence type="ECO:0000256" key="1">
    <source>
        <dbReference type="ARBA" id="ARBA00004123"/>
    </source>
</evidence>
<dbReference type="InterPro" id="IPR036388">
    <property type="entry name" value="WH-like_DNA-bd_sf"/>
</dbReference>
<dbReference type="GO" id="GO:0008270">
    <property type="term" value="F:zinc ion binding"/>
    <property type="evidence" value="ECO:0007669"/>
    <property type="project" value="UniProtKB-KW"/>
</dbReference>
<dbReference type="PROSITE" id="PS51293">
    <property type="entry name" value="SANT"/>
    <property type="match status" value="1"/>
</dbReference>
<dbReference type="PANTHER" id="PTHR12374">
    <property type="entry name" value="TRANSCRIPTIONAL ADAPTOR 2 ADA2 -RELATED"/>
    <property type="match status" value="1"/>
</dbReference>
<keyword evidence="16" id="KW-1185">Reference proteome</keyword>
<evidence type="ECO:0000256" key="6">
    <source>
        <dbReference type="ARBA" id="ARBA00023163"/>
    </source>
</evidence>
<dbReference type="SMART" id="SM00291">
    <property type="entry name" value="ZnF_ZZ"/>
    <property type="match status" value="1"/>
</dbReference>
<dbReference type="PROSITE" id="PS01357">
    <property type="entry name" value="ZF_ZZ_1"/>
    <property type="match status" value="1"/>
</dbReference>
<dbReference type="GO" id="GO:0006357">
    <property type="term" value="P:regulation of transcription by RNA polymerase II"/>
    <property type="evidence" value="ECO:0007669"/>
    <property type="project" value="InterPro"/>
</dbReference>
<dbReference type="AlphaFoldDB" id="A0A4S2N7U4"/>
<protein>
    <recommendedName>
        <fullName evidence="8">Transcriptional adapter 2</fullName>
    </recommendedName>
</protein>
<evidence type="ECO:0000313" key="16">
    <source>
        <dbReference type="Proteomes" id="UP000298138"/>
    </source>
</evidence>
<evidence type="ECO:0000259" key="12">
    <source>
        <dbReference type="PROSITE" id="PS50135"/>
    </source>
</evidence>
<dbReference type="PROSITE" id="PS50934">
    <property type="entry name" value="SWIRM"/>
    <property type="match status" value="1"/>
</dbReference>
<evidence type="ECO:0000256" key="10">
    <source>
        <dbReference type="SAM" id="MobiDB-lite"/>
    </source>
</evidence>
<keyword evidence="3 9" id="KW-0863">Zinc-finger</keyword>
<evidence type="ECO:0000313" key="15">
    <source>
        <dbReference type="EMBL" id="TGZ85401.1"/>
    </source>
</evidence>
<evidence type="ECO:0000259" key="14">
    <source>
        <dbReference type="PROSITE" id="PS51293"/>
    </source>
</evidence>